<reference evidence="1 3" key="1">
    <citation type="submission" date="2018-09" db="EMBL/GenBank/DDBJ databases">
        <title>Genomic investigation of the strawberry pathogen Phytophthora fragariae indicates pathogenicity is determined by transcriptional variation in three key races.</title>
        <authorList>
            <person name="Adams T.M."/>
            <person name="Armitage A.D."/>
            <person name="Sobczyk M.K."/>
            <person name="Bates H.J."/>
            <person name="Dunwell J.M."/>
            <person name="Nellist C.F."/>
            <person name="Harrison R.J."/>
        </authorList>
    </citation>
    <scope>NUCLEOTIDE SEQUENCE [LARGE SCALE GENOMIC DNA]</scope>
    <source>
        <strain evidence="1 3">SCRP249</strain>
        <strain evidence="2 4">SCRP333</strain>
    </source>
</reference>
<dbReference type="Proteomes" id="UP000434957">
    <property type="component" value="Unassembled WGS sequence"/>
</dbReference>
<proteinExistence type="predicted"/>
<sequence length="43" mass="4513">MQSWLQRTLALTGVSPSKTLLGIPVAVTPSEASVFPVEELAST</sequence>
<evidence type="ECO:0000313" key="1">
    <source>
        <dbReference type="EMBL" id="KAE8987442.1"/>
    </source>
</evidence>
<organism evidence="1 3">
    <name type="scientific">Phytophthora rubi</name>
    <dbReference type="NCBI Taxonomy" id="129364"/>
    <lineage>
        <taxon>Eukaryota</taxon>
        <taxon>Sar</taxon>
        <taxon>Stramenopiles</taxon>
        <taxon>Oomycota</taxon>
        <taxon>Peronosporomycetes</taxon>
        <taxon>Peronosporales</taxon>
        <taxon>Peronosporaceae</taxon>
        <taxon>Phytophthora</taxon>
    </lineage>
</organism>
<accession>A0A6A3IZT5</accession>
<evidence type="ECO:0000313" key="3">
    <source>
        <dbReference type="Proteomes" id="UP000429607"/>
    </source>
</evidence>
<evidence type="ECO:0000313" key="4">
    <source>
        <dbReference type="Proteomes" id="UP000434957"/>
    </source>
</evidence>
<keyword evidence="4" id="KW-1185">Reference proteome</keyword>
<dbReference type="EMBL" id="QXFV01002467">
    <property type="protein sequence ID" value="KAE8987442.1"/>
    <property type="molecule type" value="Genomic_DNA"/>
</dbReference>
<name>A0A6A3IZT5_9STRA</name>
<dbReference type="AlphaFoldDB" id="A0A6A3IZT5"/>
<comment type="caution">
    <text evidence="1">The sequence shown here is derived from an EMBL/GenBank/DDBJ whole genome shotgun (WGS) entry which is preliminary data.</text>
</comment>
<dbReference type="EMBL" id="QXFT01002459">
    <property type="protein sequence ID" value="KAE9297971.1"/>
    <property type="molecule type" value="Genomic_DNA"/>
</dbReference>
<evidence type="ECO:0000313" key="2">
    <source>
        <dbReference type="EMBL" id="KAE9297971.1"/>
    </source>
</evidence>
<dbReference type="Proteomes" id="UP000429607">
    <property type="component" value="Unassembled WGS sequence"/>
</dbReference>
<protein>
    <submittedName>
        <fullName evidence="1">Uncharacterized protein</fullName>
    </submittedName>
</protein>
<gene>
    <name evidence="1" type="ORF">PR001_g22324</name>
    <name evidence="2" type="ORF">PR003_g23363</name>
</gene>